<dbReference type="Proteomes" id="UP000184513">
    <property type="component" value="Unassembled WGS sequence"/>
</dbReference>
<dbReference type="EMBL" id="FRCY01000005">
    <property type="protein sequence ID" value="SHN04089.1"/>
    <property type="molecule type" value="Genomic_DNA"/>
</dbReference>
<organism evidence="1 2">
    <name type="scientific">Cyclobacterium lianum</name>
    <dbReference type="NCBI Taxonomy" id="388280"/>
    <lineage>
        <taxon>Bacteria</taxon>
        <taxon>Pseudomonadati</taxon>
        <taxon>Bacteroidota</taxon>
        <taxon>Cytophagia</taxon>
        <taxon>Cytophagales</taxon>
        <taxon>Cyclobacteriaceae</taxon>
        <taxon>Cyclobacterium</taxon>
    </lineage>
</organism>
<sequence>MRCFFNDFILISFITLFACNTGLKQNDWDLKVIDEITFETDSLVPINPSTIALLETDSVSQLFFYNYFDSKYQFYAYPSGELVQEVPLYLDGPNSVKPFSGGVLTAKDSIWLVNNMPPGIVLLDFKGEVKLKRSIQNKRFPITYLGVSNQNPLFQIGNKLYGPQPLFMKHHDMDKEDIQQQQLIYSYDFEKDTVEWYDVFYKENYWDQGKKISGYSWARRKDKIYIAPLHDHEIQVFDTQTGSTTYRKEVRSENVNKFHIVN</sequence>
<gene>
    <name evidence="1" type="ORF">SAMN04488057_105391</name>
</gene>
<dbReference type="SUPFAM" id="SSF63829">
    <property type="entry name" value="Calcium-dependent phosphotriesterase"/>
    <property type="match status" value="1"/>
</dbReference>
<dbReference type="AlphaFoldDB" id="A0A1M7NJS9"/>
<accession>A0A1M7NJS9</accession>
<dbReference type="InterPro" id="IPR025316">
    <property type="entry name" value="DUF4221"/>
</dbReference>
<evidence type="ECO:0000313" key="2">
    <source>
        <dbReference type="Proteomes" id="UP000184513"/>
    </source>
</evidence>
<name>A0A1M7NJS9_9BACT</name>
<proteinExistence type="predicted"/>
<evidence type="ECO:0008006" key="3">
    <source>
        <dbReference type="Google" id="ProtNLM"/>
    </source>
</evidence>
<reference evidence="1 2" key="1">
    <citation type="submission" date="2016-11" db="EMBL/GenBank/DDBJ databases">
        <authorList>
            <person name="Jaros S."/>
            <person name="Januszkiewicz K."/>
            <person name="Wedrychowicz H."/>
        </authorList>
    </citation>
    <scope>NUCLEOTIDE SEQUENCE [LARGE SCALE GENOMIC DNA]</scope>
    <source>
        <strain evidence="1 2">CGMCC 1.6102</strain>
    </source>
</reference>
<dbReference type="Pfam" id="PF13970">
    <property type="entry name" value="DUF4221"/>
    <property type="match status" value="1"/>
</dbReference>
<evidence type="ECO:0000313" key="1">
    <source>
        <dbReference type="EMBL" id="SHN04089.1"/>
    </source>
</evidence>
<keyword evidence="2" id="KW-1185">Reference proteome</keyword>
<dbReference type="PROSITE" id="PS51257">
    <property type="entry name" value="PROKAR_LIPOPROTEIN"/>
    <property type="match status" value="1"/>
</dbReference>
<protein>
    <recommendedName>
        <fullName evidence="3">TolB-like 6-blade propeller-like</fullName>
    </recommendedName>
</protein>
<dbReference type="OrthoDB" id="836114at2"/>
<dbReference type="STRING" id="388280.SAMN04488057_105391"/>